<sequence length="541" mass="60322">MNKPLWRNWRKSFTSLLFLLVLAGCGRKSPDITQLPPLPQDPFIQVYFNASEAASYTDPYRQIHRLGDNLEEKIIEAIATAETSIDIAVQEFRLPELARALAERANAGVKIRIILENKYSRSWSQYSDGELAEIPERDRDRYEEFLALVDLNEDGTLSPDELNQRDAFAILNNAGIEIRDDTADGSKGSGLMHHKFIVIDNRELIVSSANFTTSGIHGDFDSPDSRGNANHLLQIQSITLSEIFTEEFNLLWGNNIGTSQFGLNKPRRGLQKVRVGTTPVSVFFSPTSASKEWSNSGNGAIAQTLKTAETAIDIATFVFSEQQLSNVLHILSQNGITVRTLIDRSFIYRYYSEGLDMLGVALAEKCKYEPDNLPWLRPIKTVGTPALPPGDKLHHKFAIIDEKTVITGSQNWSAAANHKNDETILILENPTVAAHFDREFQRLYRIAQIGIPEKVAQRLEAQQKECPVIAAPSNLPIRGKVVNLNTATIVELEALPGVGETLAQRIIAAREQQPFKSLEDLDRVKGVGPSLLKKLEGRVTW</sequence>
<dbReference type="PROSITE" id="PS50222">
    <property type="entry name" value="EF_HAND_2"/>
    <property type="match status" value="1"/>
</dbReference>
<feature type="domain" description="PLD phosphodiesterase" evidence="8">
    <location>
        <begin position="389"/>
        <end position="416"/>
    </location>
</feature>
<proteinExistence type="inferred from homology"/>
<dbReference type="PANTHER" id="PTHR43856">
    <property type="entry name" value="CARDIOLIPIN HYDROLASE"/>
    <property type="match status" value="1"/>
</dbReference>
<feature type="domain" description="EF-hand" evidence="9">
    <location>
        <begin position="137"/>
        <end position="172"/>
    </location>
</feature>
<evidence type="ECO:0000259" key="9">
    <source>
        <dbReference type="PROSITE" id="PS50222"/>
    </source>
</evidence>
<evidence type="ECO:0000313" key="10">
    <source>
        <dbReference type="EMBL" id="MDJ1184327.1"/>
    </source>
</evidence>
<dbReference type="CDD" id="cd09116">
    <property type="entry name" value="PLDc_Nuc_like"/>
    <property type="match status" value="1"/>
</dbReference>
<keyword evidence="6" id="KW-0443">Lipid metabolism</keyword>
<dbReference type="InterPro" id="IPR003583">
    <property type="entry name" value="Hlx-hairpin-Hlx_DNA-bd_motif"/>
</dbReference>
<dbReference type="InterPro" id="IPR002048">
    <property type="entry name" value="EF_hand_dom"/>
</dbReference>
<keyword evidence="7" id="KW-0732">Signal</keyword>
<keyword evidence="5" id="KW-0442">Lipid degradation</keyword>
<dbReference type="SMART" id="SM00155">
    <property type="entry name" value="PLDc"/>
    <property type="match status" value="2"/>
</dbReference>
<evidence type="ECO:0000256" key="1">
    <source>
        <dbReference type="ARBA" id="ARBA00000798"/>
    </source>
</evidence>
<dbReference type="RefSeq" id="WP_283758980.1">
    <property type="nucleotide sequence ID" value="NZ_JAQOSQ010000014.1"/>
</dbReference>
<dbReference type="EMBL" id="JAQOSQ010000014">
    <property type="protein sequence ID" value="MDJ1184327.1"/>
    <property type="molecule type" value="Genomic_DNA"/>
</dbReference>
<evidence type="ECO:0000259" key="8">
    <source>
        <dbReference type="PROSITE" id="PS50035"/>
    </source>
</evidence>
<feature type="domain" description="PLD phosphodiesterase" evidence="8">
    <location>
        <begin position="188"/>
        <end position="215"/>
    </location>
</feature>
<evidence type="ECO:0000256" key="2">
    <source>
        <dbReference type="ARBA" id="ARBA00008664"/>
    </source>
</evidence>
<comment type="caution">
    <text evidence="10">The sequence shown here is derived from an EMBL/GenBank/DDBJ whole genome shotgun (WGS) entry which is preliminary data.</text>
</comment>
<keyword evidence="11" id="KW-1185">Reference proteome</keyword>
<comment type="similarity">
    <text evidence="2">Belongs to the phospholipase D family.</text>
</comment>
<dbReference type="Proteomes" id="UP001232992">
    <property type="component" value="Unassembled WGS sequence"/>
</dbReference>
<accession>A0ABT7BZU8</accession>
<feature type="chain" id="PRO_5045133295" description="phospholipase D" evidence="7">
    <location>
        <begin position="24"/>
        <end position="541"/>
    </location>
</feature>
<dbReference type="EC" id="3.1.4.4" evidence="3"/>
<dbReference type="SUPFAM" id="SSF47781">
    <property type="entry name" value="RuvA domain 2-like"/>
    <property type="match status" value="1"/>
</dbReference>
<evidence type="ECO:0000256" key="4">
    <source>
        <dbReference type="ARBA" id="ARBA00022801"/>
    </source>
</evidence>
<dbReference type="PROSITE" id="PS50035">
    <property type="entry name" value="PLD"/>
    <property type="match status" value="2"/>
</dbReference>
<dbReference type="SMART" id="SM00278">
    <property type="entry name" value="HhH1"/>
    <property type="match status" value="2"/>
</dbReference>
<organism evidence="10 11">
    <name type="scientific">Roseofilum casamattae BLCC-M143</name>
    <dbReference type="NCBI Taxonomy" id="3022442"/>
    <lineage>
        <taxon>Bacteria</taxon>
        <taxon>Bacillati</taxon>
        <taxon>Cyanobacteriota</taxon>
        <taxon>Cyanophyceae</taxon>
        <taxon>Desertifilales</taxon>
        <taxon>Desertifilaceae</taxon>
        <taxon>Roseofilum</taxon>
        <taxon>Roseofilum casamattae</taxon>
    </lineage>
</organism>
<evidence type="ECO:0000256" key="5">
    <source>
        <dbReference type="ARBA" id="ARBA00022963"/>
    </source>
</evidence>
<keyword evidence="4" id="KW-0378">Hydrolase</keyword>
<dbReference type="InterPro" id="IPR018247">
    <property type="entry name" value="EF_Hand_1_Ca_BS"/>
</dbReference>
<feature type="signal peptide" evidence="7">
    <location>
        <begin position="1"/>
        <end position="23"/>
    </location>
</feature>
<dbReference type="Pfam" id="PF13091">
    <property type="entry name" value="PLDc_2"/>
    <property type="match status" value="2"/>
</dbReference>
<dbReference type="Gene3D" id="3.30.870.10">
    <property type="entry name" value="Endonuclease Chain A"/>
    <property type="match status" value="2"/>
</dbReference>
<dbReference type="PROSITE" id="PS00018">
    <property type="entry name" value="EF_HAND_1"/>
    <property type="match status" value="1"/>
</dbReference>
<dbReference type="PANTHER" id="PTHR43856:SF1">
    <property type="entry name" value="MITOCHONDRIAL CARDIOLIPIN HYDROLASE"/>
    <property type="match status" value="1"/>
</dbReference>
<dbReference type="InterPro" id="IPR010994">
    <property type="entry name" value="RuvA_2-like"/>
</dbReference>
<dbReference type="InterPro" id="IPR001736">
    <property type="entry name" value="PLipase_D/transphosphatidylase"/>
</dbReference>
<evidence type="ECO:0000256" key="3">
    <source>
        <dbReference type="ARBA" id="ARBA00012027"/>
    </source>
</evidence>
<dbReference type="SUPFAM" id="SSF56024">
    <property type="entry name" value="Phospholipase D/nuclease"/>
    <property type="match status" value="2"/>
</dbReference>
<dbReference type="InterPro" id="IPR025202">
    <property type="entry name" value="PLD-like_dom"/>
</dbReference>
<dbReference type="Gene3D" id="1.10.150.320">
    <property type="entry name" value="Photosystem II 12 kDa extrinsic protein"/>
    <property type="match status" value="1"/>
</dbReference>
<dbReference type="InterPro" id="IPR051406">
    <property type="entry name" value="PLD_domain"/>
</dbReference>
<dbReference type="PROSITE" id="PS51257">
    <property type="entry name" value="PROKAR_LIPOPROTEIN"/>
    <property type="match status" value="1"/>
</dbReference>
<comment type="catalytic activity">
    <reaction evidence="1">
        <text>a 1,2-diacyl-sn-glycero-3-phosphocholine + H2O = a 1,2-diacyl-sn-glycero-3-phosphate + choline + H(+)</text>
        <dbReference type="Rhea" id="RHEA:14445"/>
        <dbReference type="ChEBI" id="CHEBI:15354"/>
        <dbReference type="ChEBI" id="CHEBI:15377"/>
        <dbReference type="ChEBI" id="CHEBI:15378"/>
        <dbReference type="ChEBI" id="CHEBI:57643"/>
        <dbReference type="ChEBI" id="CHEBI:58608"/>
        <dbReference type="EC" id="3.1.4.4"/>
    </reaction>
</comment>
<evidence type="ECO:0000256" key="7">
    <source>
        <dbReference type="SAM" id="SignalP"/>
    </source>
</evidence>
<reference evidence="10 11" key="1">
    <citation type="submission" date="2023-01" db="EMBL/GenBank/DDBJ databases">
        <title>Novel diversity within Roseofilum (Cyanobacteria; Desertifilaceae) from marine benthic mats with descriptions of four novel species.</title>
        <authorList>
            <person name="Wang Y."/>
            <person name="Berthold D.E."/>
            <person name="Hu J."/>
            <person name="Lefler F.W."/>
            <person name="Laughinghouse H.D. IV."/>
        </authorList>
    </citation>
    <scope>NUCLEOTIDE SEQUENCE [LARGE SCALE GENOMIC DNA]</scope>
    <source>
        <strain evidence="10 11">BLCC-M143</strain>
    </source>
</reference>
<name>A0ABT7BZU8_9CYAN</name>
<gene>
    <name evidence="10" type="ORF">PMH09_14170</name>
</gene>
<dbReference type="Pfam" id="PF12836">
    <property type="entry name" value="HHH_3"/>
    <property type="match status" value="1"/>
</dbReference>
<protein>
    <recommendedName>
        <fullName evidence="3">phospholipase D</fullName>
        <ecNumber evidence="3">3.1.4.4</ecNumber>
    </recommendedName>
</protein>
<dbReference type="CDD" id="cd09173">
    <property type="entry name" value="PLDc_Nuc_like_unchar1_2"/>
    <property type="match status" value="1"/>
</dbReference>
<evidence type="ECO:0000313" key="11">
    <source>
        <dbReference type="Proteomes" id="UP001232992"/>
    </source>
</evidence>
<evidence type="ECO:0000256" key="6">
    <source>
        <dbReference type="ARBA" id="ARBA00023098"/>
    </source>
</evidence>